<gene>
    <name evidence="1" type="ORF">LCGC14_2526740</name>
</gene>
<reference evidence="1" key="1">
    <citation type="journal article" date="2015" name="Nature">
        <title>Complex archaea that bridge the gap between prokaryotes and eukaryotes.</title>
        <authorList>
            <person name="Spang A."/>
            <person name="Saw J.H."/>
            <person name="Jorgensen S.L."/>
            <person name="Zaremba-Niedzwiedzka K."/>
            <person name="Martijn J."/>
            <person name="Lind A.E."/>
            <person name="van Eijk R."/>
            <person name="Schleper C."/>
            <person name="Guy L."/>
            <person name="Ettema T.J."/>
        </authorList>
    </citation>
    <scope>NUCLEOTIDE SEQUENCE</scope>
</reference>
<dbReference type="AlphaFoldDB" id="A0A0F9AV77"/>
<accession>A0A0F9AV77</accession>
<evidence type="ECO:0000313" key="1">
    <source>
        <dbReference type="EMBL" id="KKL13340.1"/>
    </source>
</evidence>
<sequence>MSDKLEEATRKAEDTETICREILRVLELTDEPSNDLLNCVAGYAIRCEEDGRSLQRLIEQVKSMEIKNGFSPDRRNDQT</sequence>
<proteinExistence type="predicted"/>
<protein>
    <submittedName>
        <fullName evidence="1">Uncharacterized protein</fullName>
    </submittedName>
</protein>
<dbReference type="EMBL" id="LAZR01040895">
    <property type="protein sequence ID" value="KKL13340.1"/>
    <property type="molecule type" value="Genomic_DNA"/>
</dbReference>
<organism evidence="1">
    <name type="scientific">marine sediment metagenome</name>
    <dbReference type="NCBI Taxonomy" id="412755"/>
    <lineage>
        <taxon>unclassified sequences</taxon>
        <taxon>metagenomes</taxon>
        <taxon>ecological metagenomes</taxon>
    </lineage>
</organism>
<name>A0A0F9AV77_9ZZZZ</name>
<comment type="caution">
    <text evidence="1">The sequence shown here is derived from an EMBL/GenBank/DDBJ whole genome shotgun (WGS) entry which is preliminary data.</text>
</comment>